<keyword evidence="3" id="KW-0808">Transferase</keyword>
<feature type="transmembrane region" description="Helical" evidence="1">
    <location>
        <begin position="189"/>
        <end position="210"/>
    </location>
</feature>
<evidence type="ECO:0000313" key="4">
    <source>
        <dbReference type="Proteomes" id="UP001210865"/>
    </source>
</evidence>
<keyword evidence="1" id="KW-1133">Transmembrane helix</keyword>
<protein>
    <submittedName>
        <fullName evidence="3">Acyltransferase</fullName>
    </submittedName>
</protein>
<feature type="transmembrane region" description="Helical" evidence="1">
    <location>
        <begin position="300"/>
        <end position="317"/>
    </location>
</feature>
<feature type="transmembrane region" description="Helical" evidence="1">
    <location>
        <begin position="222"/>
        <end position="241"/>
    </location>
</feature>
<feature type="domain" description="Acyltransferase 3" evidence="2">
    <location>
        <begin position="35"/>
        <end position="353"/>
    </location>
</feature>
<feature type="transmembrane region" description="Helical" evidence="1">
    <location>
        <begin position="132"/>
        <end position="150"/>
    </location>
</feature>
<keyword evidence="1" id="KW-0472">Membrane</keyword>
<dbReference type="InterPro" id="IPR002656">
    <property type="entry name" value="Acyl_transf_3_dom"/>
</dbReference>
<feature type="transmembrane region" description="Helical" evidence="1">
    <location>
        <begin position="104"/>
        <end position="126"/>
    </location>
</feature>
<name>A0ABY7NHW0_9SPHN</name>
<feature type="transmembrane region" description="Helical" evidence="1">
    <location>
        <begin position="337"/>
        <end position="356"/>
    </location>
</feature>
<accession>A0ABY7NHW0</accession>
<dbReference type="Proteomes" id="UP001210865">
    <property type="component" value="Chromosome"/>
</dbReference>
<dbReference type="GO" id="GO:0016746">
    <property type="term" value="F:acyltransferase activity"/>
    <property type="evidence" value="ECO:0007669"/>
    <property type="project" value="UniProtKB-KW"/>
</dbReference>
<gene>
    <name evidence="3" type="ORF">PBT88_11575</name>
</gene>
<dbReference type="PANTHER" id="PTHR23028:SF134">
    <property type="entry name" value="PUTATIVE (AFU_ORTHOLOGUE AFUA_4G08520)-RELATED"/>
    <property type="match status" value="1"/>
</dbReference>
<dbReference type="Pfam" id="PF01757">
    <property type="entry name" value="Acyl_transf_3"/>
    <property type="match status" value="1"/>
</dbReference>
<dbReference type="InterPro" id="IPR050879">
    <property type="entry name" value="Acyltransferase_3"/>
</dbReference>
<organism evidence="3 4">
    <name type="scientific">Sphingomonas abietis</name>
    <dbReference type="NCBI Taxonomy" id="3012344"/>
    <lineage>
        <taxon>Bacteria</taxon>
        <taxon>Pseudomonadati</taxon>
        <taxon>Pseudomonadota</taxon>
        <taxon>Alphaproteobacteria</taxon>
        <taxon>Sphingomonadales</taxon>
        <taxon>Sphingomonadaceae</taxon>
        <taxon>Sphingomonas</taxon>
    </lineage>
</organism>
<sequence length="372" mass="40572">MAGQEKAAELGFGRPAALANAAVPKQPSRTHNFATLDGLRGIAALAVVTFHYQDMLGPFVFRSAYLAVDLFFLMSGVVITHAYEHRLAQGMTVSDFMAKRIIRLMPLYLAGLGVGTAVAMTGLLFAGSGWTWGTLLPVVLCGALLLPNLFPAPRADLYPLDIPCWSLFWELLINLAYALSLRWLKPGMVIAMAMLAQAALAVAAWHAGGLDFGSNWQRPEIGLLRVAAGFSTGIVLARLLAAGRLWHIRMPPWLILIAASMLFALPTWLGWIKDALCVMLAFPLLCITALHSEPRWSKPYLWLGLVSYPLYVIHATLPWDRLVKIGHVSAESLAPWSGLLAIAGAVIVAWGLARFYDAPLRCRLARWGRAAP</sequence>
<reference evidence="3 4" key="1">
    <citation type="submission" date="2022-12" db="EMBL/GenBank/DDBJ databases">
        <title>Sphingomonas abieness sp. nov., an endophytic bacterium isolated from Abies koreana.</title>
        <authorList>
            <person name="Jiang L."/>
            <person name="Lee J."/>
        </authorList>
    </citation>
    <scope>NUCLEOTIDE SEQUENCE [LARGE SCALE GENOMIC DNA]</scope>
    <source>
        <strain evidence="4">PAMB 00755</strain>
    </source>
</reference>
<dbReference type="RefSeq" id="WP_270075502.1">
    <property type="nucleotide sequence ID" value="NZ_CP115174.1"/>
</dbReference>
<dbReference type="EMBL" id="CP115174">
    <property type="protein sequence ID" value="WBO20852.1"/>
    <property type="molecule type" value="Genomic_DNA"/>
</dbReference>
<keyword evidence="1" id="KW-0812">Transmembrane</keyword>
<feature type="transmembrane region" description="Helical" evidence="1">
    <location>
        <begin position="253"/>
        <end position="272"/>
    </location>
</feature>
<keyword evidence="4" id="KW-1185">Reference proteome</keyword>
<evidence type="ECO:0000259" key="2">
    <source>
        <dbReference type="Pfam" id="PF01757"/>
    </source>
</evidence>
<evidence type="ECO:0000313" key="3">
    <source>
        <dbReference type="EMBL" id="WBO20852.1"/>
    </source>
</evidence>
<evidence type="ECO:0000256" key="1">
    <source>
        <dbReference type="SAM" id="Phobius"/>
    </source>
</evidence>
<keyword evidence="3" id="KW-0012">Acyltransferase</keyword>
<feature type="transmembrane region" description="Helical" evidence="1">
    <location>
        <begin position="162"/>
        <end position="183"/>
    </location>
</feature>
<dbReference type="PANTHER" id="PTHR23028">
    <property type="entry name" value="ACETYLTRANSFERASE"/>
    <property type="match status" value="1"/>
</dbReference>
<proteinExistence type="predicted"/>
<feature type="transmembrane region" description="Helical" evidence="1">
    <location>
        <begin position="64"/>
        <end position="83"/>
    </location>
</feature>